<sequence length="99" mass="9875">MADALALARDSEDLASLAARAMTWGVALGFFASGTGVIEILLRRIPPAGFVRLVMHAGAVHAGLICCLVSLLMRKPGGPSLAAALVGFAGTAILGSGGS</sequence>
<keyword evidence="1" id="KW-1133">Transmembrane helix</keyword>
<dbReference type="Proteomes" id="UP000295341">
    <property type="component" value="Unassembled WGS sequence"/>
</dbReference>
<name>A0A4R7PAQ5_9GAMM</name>
<evidence type="ECO:0000256" key="1">
    <source>
        <dbReference type="SAM" id="Phobius"/>
    </source>
</evidence>
<reference evidence="2 3" key="1">
    <citation type="submission" date="2019-03" db="EMBL/GenBank/DDBJ databases">
        <title>Genomic Encyclopedia of Type Strains, Phase IV (KMG-IV): sequencing the most valuable type-strain genomes for metagenomic binning, comparative biology and taxonomic classification.</title>
        <authorList>
            <person name="Goeker M."/>
        </authorList>
    </citation>
    <scope>NUCLEOTIDE SEQUENCE [LARGE SCALE GENOMIC DNA]</scope>
    <source>
        <strain evidence="2 3">DSM 26377</strain>
    </source>
</reference>
<feature type="transmembrane region" description="Helical" evidence="1">
    <location>
        <begin position="53"/>
        <end position="73"/>
    </location>
</feature>
<comment type="caution">
    <text evidence="2">The sequence shown here is derived from an EMBL/GenBank/DDBJ whole genome shotgun (WGS) entry which is preliminary data.</text>
</comment>
<evidence type="ECO:0000313" key="3">
    <source>
        <dbReference type="Proteomes" id="UP000295341"/>
    </source>
</evidence>
<protein>
    <submittedName>
        <fullName evidence="2">Uncharacterized protein</fullName>
    </submittedName>
</protein>
<keyword evidence="1" id="KW-0472">Membrane</keyword>
<dbReference type="AlphaFoldDB" id="A0A4R7PAQ5"/>
<dbReference type="EMBL" id="SOBT01000008">
    <property type="protein sequence ID" value="TDU31143.1"/>
    <property type="molecule type" value="Genomic_DNA"/>
</dbReference>
<organism evidence="2 3">
    <name type="scientific">Panacagrimonas perspica</name>
    <dbReference type="NCBI Taxonomy" id="381431"/>
    <lineage>
        <taxon>Bacteria</taxon>
        <taxon>Pseudomonadati</taxon>
        <taxon>Pseudomonadota</taxon>
        <taxon>Gammaproteobacteria</taxon>
        <taxon>Nevskiales</taxon>
        <taxon>Nevskiaceae</taxon>
        <taxon>Panacagrimonas</taxon>
    </lineage>
</organism>
<feature type="transmembrane region" description="Helical" evidence="1">
    <location>
        <begin position="21"/>
        <end position="41"/>
    </location>
</feature>
<evidence type="ECO:0000313" key="2">
    <source>
        <dbReference type="EMBL" id="TDU31143.1"/>
    </source>
</evidence>
<feature type="transmembrane region" description="Helical" evidence="1">
    <location>
        <begin position="79"/>
        <end position="97"/>
    </location>
</feature>
<dbReference type="RefSeq" id="WP_136249396.1">
    <property type="nucleotide sequence ID" value="NZ_MWIN01000022.1"/>
</dbReference>
<keyword evidence="1" id="KW-0812">Transmembrane</keyword>
<proteinExistence type="predicted"/>
<accession>A0A4R7PAQ5</accession>
<keyword evidence="3" id="KW-1185">Reference proteome</keyword>
<gene>
    <name evidence="2" type="ORF">DFR24_0502</name>
</gene>